<keyword evidence="6 12" id="KW-0812">Transmembrane</keyword>
<dbReference type="Proteomes" id="UP001595816">
    <property type="component" value="Unassembled WGS sequence"/>
</dbReference>
<dbReference type="InterPro" id="IPR005467">
    <property type="entry name" value="His_kinase_dom"/>
</dbReference>
<feature type="transmembrane region" description="Helical" evidence="12">
    <location>
        <begin position="160"/>
        <end position="181"/>
    </location>
</feature>
<evidence type="ECO:0000256" key="9">
    <source>
        <dbReference type="ARBA" id="ARBA00023012"/>
    </source>
</evidence>
<protein>
    <recommendedName>
        <fullName evidence="3">histidine kinase</fullName>
        <ecNumber evidence="3">2.7.13.3</ecNumber>
    </recommendedName>
</protein>
<evidence type="ECO:0000256" key="7">
    <source>
        <dbReference type="ARBA" id="ARBA00022777"/>
    </source>
</evidence>
<dbReference type="SUPFAM" id="SSF158472">
    <property type="entry name" value="HAMP domain-like"/>
    <property type="match status" value="1"/>
</dbReference>
<evidence type="ECO:0000259" key="13">
    <source>
        <dbReference type="PROSITE" id="PS50109"/>
    </source>
</evidence>
<dbReference type="PROSITE" id="PS50109">
    <property type="entry name" value="HIS_KIN"/>
    <property type="match status" value="1"/>
</dbReference>
<evidence type="ECO:0000256" key="5">
    <source>
        <dbReference type="ARBA" id="ARBA00022679"/>
    </source>
</evidence>
<dbReference type="InterPro" id="IPR003661">
    <property type="entry name" value="HisK_dim/P_dom"/>
</dbReference>
<dbReference type="GO" id="GO:0005524">
    <property type="term" value="F:ATP binding"/>
    <property type="evidence" value="ECO:0007669"/>
    <property type="project" value="UniProtKB-KW"/>
</dbReference>
<dbReference type="SMART" id="SM00387">
    <property type="entry name" value="HATPase_c"/>
    <property type="match status" value="1"/>
</dbReference>
<feature type="compositionally biased region" description="Acidic residues" evidence="11">
    <location>
        <begin position="455"/>
        <end position="465"/>
    </location>
</feature>
<dbReference type="RefSeq" id="WP_253761378.1">
    <property type="nucleotide sequence ID" value="NZ_JAMZDZ010000001.1"/>
</dbReference>
<evidence type="ECO:0000256" key="1">
    <source>
        <dbReference type="ARBA" id="ARBA00000085"/>
    </source>
</evidence>
<dbReference type="Gene3D" id="6.10.340.10">
    <property type="match status" value="1"/>
</dbReference>
<dbReference type="Pfam" id="PF02518">
    <property type="entry name" value="HATPase_c"/>
    <property type="match status" value="1"/>
</dbReference>
<dbReference type="Pfam" id="PF00512">
    <property type="entry name" value="HisKA"/>
    <property type="match status" value="1"/>
</dbReference>
<keyword evidence="4" id="KW-0597">Phosphoprotein</keyword>
<evidence type="ECO:0000256" key="3">
    <source>
        <dbReference type="ARBA" id="ARBA00012438"/>
    </source>
</evidence>
<comment type="catalytic activity">
    <reaction evidence="1">
        <text>ATP + protein L-histidine = ADP + protein N-phospho-L-histidine.</text>
        <dbReference type="EC" id="2.7.13.3"/>
    </reaction>
</comment>
<evidence type="ECO:0000259" key="14">
    <source>
        <dbReference type="PROSITE" id="PS50885"/>
    </source>
</evidence>
<keyword evidence="5" id="KW-0808">Transferase</keyword>
<reference evidence="16" key="1">
    <citation type="journal article" date="2019" name="Int. J. Syst. Evol. Microbiol.">
        <title>The Global Catalogue of Microorganisms (GCM) 10K type strain sequencing project: providing services to taxonomists for standard genome sequencing and annotation.</title>
        <authorList>
            <consortium name="The Broad Institute Genomics Platform"/>
            <consortium name="The Broad Institute Genome Sequencing Center for Infectious Disease"/>
            <person name="Wu L."/>
            <person name="Ma J."/>
        </authorList>
    </citation>
    <scope>NUCLEOTIDE SEQUENCE [LARGE SCALE GENOMIC DNA]</scope>
    <source>
        <strain evidence="16">CGMCC 4.7289</strain>
    </source>
</reference>
<dbReference type="CDD" id="cd06225">
    <property type="entry name" value="HAMP"/>
    <property type="match status" value="1"/>
</dbReference>
<keyword evidence="16" id="KW-1185">Reference proteome</keyword>
<dbReference type="Gene3D" id="3.30.565.10">
    <property type="entry name" value="Histidine kinase-like ATPase, C-terminal domain"/>
    <property type="match status" value="1"/>
</dbReference>
<organism evidence="15 16">
    <name type="scientific">Hamadaea flava</name>
    <dbReference type="NCBI Taxonomy" id="1742688"/>
    <lineage>
        <taxon>Bacteria</taxon>
        <taxon>Bacillati</taxon>
        <taxon>Actinomycetota</taxon>
        <taxon>Actinomycetes</taxon>
        <taxon>Micromonosporales</taxon>
        <taxon>Micromonosporaceae</taxon>
        <taxon>Hamadaea</taxon>
    </lineage>
</organism>
<comment type="caution">
    <text evidence="15">The sequence shown here is derived from an EMBL/GenBank/DDBJ whole genome shotgun (WGS) entry which is preliminary data.</text>
</comment>
<dbReference type="InterPro" id="IPR036097">
    <property type="entry name" value="HisK_dim/P_sf"/>
</dbReference>
<sequence>MAARAVPPGRLRRRLTIAFVLVAGISAGALAAGSFLLVRQARLDDSLQQAASDVRPQLVAARQFLPLDGERRDNLLAAYESSGRHVVLVADGETTASNPAYAPTLSPELRSEVAAGRIGYDRPNSTGLLVVGGRIPGSAAQLYVVRSEDRIHSDLDQLRAVLIAGWLTVVLLAALVGHLLARRTLDPVARASDAARAIAEGLLATRLPVRGRDEFGAWAESFNEMAEALQNKIAWERRFTADVAHELRTPVTSLVAAASLLAEQVENLPDGVRRPAELLIGDVVRLRRLIEELMEISRLDAGREPVIAATVDPLALLRALAAAHDWPVTVDGDPVGLFTDPRRLERVLANLVANAVEHGAEPIRATVSGDAREVTVVVSDAGPGIAPEHLPHVFGRFFKADPARSGQGSGLGLAIAQENARLLGGRVTITSEPGRGTEARLELPVTQRLPGSETAADEAEEGTPS</sequence>
<dbReference type="Gene3D" id="1.10.287.130">
    <property type="match status" value="1"/>
</dbReference>
<gene>
    <name evidence="15" type="ORF">ACFOZ4_28000</name>
</gene>
<evidence type="ECO:0000313" key="15">
    <source>
        <dbReference type="EMBL" id="MFC4134472.1"/>
    </source>
</evidence>
<dbReference type="InterPro" id="IPR003594">
    <property type="entry name" value="HATPase_dom"/>
</dbReference>
<comment type="subcellular location">
    <subcellularLocation>
        <location evidence="2">Cell membrane</location>
    </subcellularLocation>
</comment>
<feature type="region of interest" description="Disordered" evidence="11">
    <location>
        <begin position="431"/>
        <end position="465"/>
    </location>
</feature>
<name>A0ABV8LVL5_9ACTN</name>
<dbReference type="InterPro" id="IPR004358">
    <property type="entry name" value="Sig_transdc_His_kin-like_C"/>
</dbReference>
<evidence type="ECO:0000256" key="6">
    <source>
        <dbReference type="ARBA" id="ARBA00022692"/>
    </source>
</evidence>
<evidence type="ECO:0000256" key="11">
    <source>
        <dbReference type="SAM" id="MobiDB-lite"/>
    </source>
</evidence>
<keyword evidence="10 12" id="KW-0472">Membrane</keyword>
<dbReference type="EC" id="2.7.13.3" evidence="3"/>
<dbReference type="PANTHER" id="PTHR45436:SF5">
    <property type="entry name" value="SENSOR HISTIDINE KINASE TRCS"/>
    <property type="match status" value="1"/>
</dbReference>
<keyword evidence="15" id="KW-0067">ATP-binding</keyword>
<keyword evidence="15" id="KW-0547">Nucleotide-binding</keyword>
<dbReference type="PRINTS" id="PR00344">
    <property type="entry name" value="BCTRLSENSOR"/>
</dbReference>
<dbReference type="PROSITE" id="PS50885">
    <property type="entry name" value="HAMP"/>
    <property type="match status" value="1"/>
</dbReference>
<dbReference type="SUPFAM" id="SSF55874">
    <property type="entry name" value="ATPase domain of HSP90 chaperone/DNA topoisomerase II/histidine kinase"/>
    <property type="match status" value="1"/>
</dbReference>
<keyword evidence="8 12" id="KW-1133">Transmembrane helix</keyword>
<accession>A0ABV8LVL5</accession>
<feature type="domain" description="HAMP" evidence="14">
    <location>
        <begin position="182"/>
        <end position="234"/>
    </location>
</feature>
<feature type="domain" description="Histidine kinase" evidence="13">
    <location>
        <begin position="242"/>
        <end position="447"/>
    </location>
</feature>
<evidence type="ECO:0000313" key="16">
    <source>
        <dbReference type="Proteomes" id="UP001595816"/>
    </source>
</evidence>
<evidence type="ECO:0000256" key="8">
    <source>
        <dbReference type="ARBA" id="ARBA00022989"/>
    </source>
</evidence>
<proteinExistence type="predicted"/>
<dbReference type="EMBL" id="JBHSAY010000015">
    <property type="protein sequence ID" value="MFC4134472.1"/>
    <property type="molecule type" value="Genomic_DNA"/>
</dbReference>
<dbReference type="InterPro" id="IPR036890">
    <property type="entry name" value="HATPase_C_sf"/>
</dbReference>
<evidence type="ECO:0000256" key="4">
    <source>
        <dbReference type="ARBA" id="ARBA00022553"/>
    </source>
</evidence>
<dbReference type="CDD" id="cd00082">
    <property type="entry name" value="HisKA"/>
    <property type="match status" value="1"/>
</dbReference>
<dbReference type="SMART" id="SM00304">
    <property type="entry name" value="HAMP"/>
    <property type="match status" value="1"/>
</dbReference>
<dbReference type="PANTHER" id="PTHR45436">
    <property type="entry name" value="SENSOR HISTIDINE KINASE YKOH"/>
    <property type="match status" value="1"/>
</dbReference>
<dbReference type="InterPro" id="IPR003660">
    <property type="entry name" value="HAMP_dom"/>
</dbReference>
<keyword evidence="9" id="KW-0902">Two-component regulatory system</keyword>
<evidence type="ECO:0000256" key="2">
    <source>
        <dbReference type="ARBA" id="ARBA00004236"/>
    </source>
</evidence>
<keyword evidence="7" id="KW-0418">Kinase</keyword>
<dbReference type="SUPFAM" id="SSF47384">
    <property type="entry name" value="Homodimeric domain of signal transducing histidine kinase"/>
    <property type="match status" value="1"/>
</dbReference>
<evidence type="ECO:0000256" key="10">
    <source>
        <dbReference type="ARBA" id="ARBA00023136"/>
    </source>
</evidence>
<dbReference type="Pfam" id="PF00672">
    <property type="entry name" value="HAMP"/>
    <property type="match status" value="1"/>
</dbReference>
<dbReference type="CDD" id="cd00075">
    <property type="entry name" value="HATPase"/>
    <property type="match status" value="1"/>
</dbReference>
<dbReference type="SMART" id="SM00388">
    <property type="entry name" value="HisKA"/>
    <property type="match status" value="1"/>
</dbReference>
<evidence type="ECO:0000256" key="12">
    <source>
        <dbReference type="SAM" id="Phobius"/>
    </source>
</evidence>
<dbReference type="InterPro" id="IPR050428">
    <property type="entry name" value="TCS_sensor_his_kinase"/>
</dbReference>